<keyword evidence="7" id="KW-1185">Reference proteome</keyword>
<name>A0ABQ8KP12_9APHY</name>
<sequence length="88" mass="10014">NLKDKNNPTLRESVVSGDLPVQRYCKMSSQDMASEERKAADNKIKEENLHKALGAEEVQAETDAFQCGRCKQRKCRYRQAQTRSADIP</sequence>
<feature type="non-terminal residue" evidence="6">
    <location>
        <position position="88"/>
    </location>
</feature>
<dbReference type="Pfam" id="PF07500">
    <property type="entry name" value="TFIIS_M"/>
    <property type="match status" value="1"/>
</dbReference>
<proteinExistence type="predicted"/>
<dbReference type="GeneID" id="72000583"/>
<dbReference type="SUPFAM" id="SSF57783">
    <property type="entry name" value="Zinc beta-ribbon"/>
    <property type="match status" value="1"/>
</dbReference>
<dbReference type="EMBL" id="JADCUA010000005">
    <property type="protein sequence ID" value="KAH9840168.1"/>
    <property type="molecule type" value="Genomic_DNA"/>
</dbReference>
<keyword evidence="3" id="KW-0862">Zinc</keyword>
<gene>
    <name evidence="6" type="ORF">C8Q71DRAFT_690023</name>
</gene>
<dbReference type="PROSITE" id="PS51321">
    <property type="entry name" value="TFIIS_CENTRAL"/>
    <property type="match status" value="1"/>
</dbReference>
<dbReference type="Gene3D" id="2.20.25.10">
    <property type="match status" value="1"/>
</dbReference>
<feature type="non-terminal residue" evidence="6">
    <location>
        <position position="1"/>
    </location>
</feature>
<protein>
    <submittedName>
        <fullName evidence="6">Transcription factor S-II, central domain-containing protein</fullName>
    </submittedName>
</protein>
<evidence type="ECO:0000259" key="5">
    <source>
        <dbReference type="PROSITE" id="PS51321"/>
    </source>
</evidence>
<organism evidence="6 7">
    <name type="scientific">Rhodofomes roseus</name>
    <dbReference type="NCBI Taxonomy" id="34475"/>
    <lineage>
        <taxon>Eukaryota</taxon>
        <taxon>Fungi</taxon>
        <taxon>Dikarya</taxon>
        <taxon>Basidiomycota</taxon>
        <taxon>Agaricomycotina</taxon>
        <taxon>Agaricomycetes</taxon>
        <taxon>Polyporales</taxon>
        <taxon>Rhodofomes</taxon>
    </lineage>
</organism>
<dbReference type="PANTHER" id="PTHR11477">
    <property type="entry name" value="TRANSCRIPTION FACTOR S-II ZINC FINGER DOMAIN-CONTAINING PROTEIN"/>
    <property type="match status" value="1"/>
</dbReference>
<keyword evidence="4" id="KW-0539">Nucleus</keyword>
<keyword evidence="1" id="KW-0479">Metal-binding</keyword>
<dbReference type="PANTHER" id="PTHR11477:SF0">
    <property type="entry name" value="IP08861P-RELATED"/>
    <property type="match status" value="1"/>
</dbReference>
<dbReference type="RefSeq" id="XP_047781818.1">
    <property type="nucleotide sequence ID" value="XM_047919851.1"/>
</dbReference>
<evidence type="ECO:0000313" key="7">
    <source>
        <dbReference type="Proteomes" id="UP000814176"/>
    </source>
</evidence>
<comment type="caution">
    <text evidence="6">The sequence shown here is derived from an EMBL/GenBank/DDBJ whole genome shotgun (WGS) entry which is preliminary data.</text>
</comment>
<dbReference type="Pfam" id="PF01096">
    <property type="entry name" value="Zn_ribbon_TFIIS"/>
    <property type="match status" value="1"/>
</dbReference>
<dbReference type="SUPFAM" id="SSF46942">
    <property type="entry name" value="Elongation factor TFIIS domain 2"/>
    <property type="match status" value="1"/>
</dbReference>
<dbReference type="InterPro" id="IPR036575">
    <property type="entry name" value="TFIIS_cen_dom_sf"/>
</dbReference>
<evidence type="ECO:0000256" key="1">
    <source>
        <dbReference type="ARBA" id="ARBA00022723"/>
    </source>
</evidence>
<evidence type="ECO:0000313" key="6">
    <source>
        <dbReference type="EMBL" id="KAH9840168.1"/>
    </source>
</evidence>
<reference evidence="6 7" key="1">
    <citation type="journal article" date="2021" name="Environ. Microbiol.">
        <title>Gene family expansions and transcriptome signatures uncover fungal adaptations to wood decay.</title>
        <authorList>
            <person name="Hage H."/>
            <person name="Miyauchi S."/>
            <person name="Viragh M."/>
            <person name="Drula E."/>
            <person name="Min B."/>
            <person name="Chaduli D."/>
            <person name="Navarro D."/>
            <person name="Favel A."/>
            <person name="Norest M."/>
            <person name="Lesage-Meessen L."/>
            <person name="Balint B."/>
            <person name="Merenyi Z."/>
            <person name="de Eugenio L."/>
            <person name="Morin E."/>
            <person name="Martinez A.T."/>
            <person name="Baldrian P."/>
            <person name="Stursova M."/>
            <person name="Martinez M.J."/>
            <person name="Novotny C."/>
            <person name="Magnuson J.K."/>
            <person name="Spatafora J.W."/>
            <person name="Maurice S."/>
            <person name="Pangilinan J."/>
            <person name="Andreopoulos W."/>
            <person name="LaButti K."/>
            <person name="Hundley H."/>
            <person name="Na H."/>
            <person name="Kuo A."/>
            <person name="Barry K."/>
            <person name="Lipzen A."/>
            <person name="Henrissat B."/>
            <person name="Riley R."/>
            <person name="Ahrendt S."/>
            <person name="Nagy L.G."/>
            <person name="Grigoriev I.V."/>
            <person name="Martin F."/>
            <person name="Rosso M.N."/>
        </authorList>
    </citation>
    <scope>NUCLEOTIDE SEQUENCE [LARGE SCALE GENOMIC DNA]</scope>
    <source>
        <strain evidence="6 7">CIRM-BRFM 1785</strain>
    </source>
</reference>
<accession>A0ABQ8KP12</accession>
<evidence type="ECO:0000256" key="2">
    <source>
        <dbReference type="ARBA" id="ARBA00022771"/>
    </source>
</evidence>
<dbReference type="InterPro" id="IPR003618">
    <property type="entry name" value="TFIIS_cen_dom"/>
</dbReference>
<dbReference type="Proteomes" id="UP000814176">
    <property type="component" value="Unassembled WGS sequence"/>
</dbReference>
<feature type="domain" description="TFIIS central" evidence="5">
    <location>
        <begin position="1"/>
        <end position="60"/>
    </location>
</feature>
<evidence type="ECO:0000256" key="4">
    <source>
        <dbReference type="ARBA" id="ARBA00023242"/>
    </source>
</evidence>
<evidence type="ECO:0000256" key="3">
    <source>
        <dbReference type="ARBA" id="ARBA00022833"/>
    </source>
</evidence>
<keyword evidence="2" id="KW-0863">Zinc-finger</keyword>
<dbReference type="Gene3D" id="1.10.472.30">
    <property type="entry name" value="Transcription elongation factor S-II, central domain"/>
    <property type="match status" value="1"/>
</dbReference>
<dbReference type="InterPro" id="IPR001222">
    <property type="entry name" value="Znf_TFIIS"/>
</dbReference>